<dbReference type="Gene3D" id="2.160.20.10">
    <property type="entry name" value="Single-stranded right-handed beta-helix, Pectin lyase-like"/>
    <property type="match status" value="1"/>
</dbReference>
<dbReference type="InterPro" id="IPR012334">
    <property type="entry name" value="Pectin_lyas_fold"/>
</dbReference>
<evidence type="ECO:0000259" key="11">
    <source>
        <dbReference type="Pfam" id="PF01095"/>
    </source>
</evidence>
<dbReference type="GO" id="GO:0042545">
    <property type="term" value="P:cell wall modification"/>
    <property type="evidence" value="ECO:0007669"/>
    <property type="project" value="UniProtKB-UniRule"/>
</dbReference>
<name>A0AAN9IY22_CROPI</name>
<accession>A0AAN9IY22</accession>
<dbReference type="Proteomes" id="UP001372338">
    <property type="component" value="Unassembled WGS sequence"/>
</dbReference>
<reference evidence="12 13" key="1">
    <citation type="submission" date="2024-01" db="EMBL/GenBank/DDBJ databases">
        <title>The genomes of 5 underutilized Papilionoideae crops provide insights into root nodulation and disease resistanc.</title>
        <authorList>
            <person name="Yuan L."/>
        </authorList>
    </citation>
    <scope>NUCLEOTIDE SEQUENCE [LARGE SCALE GENOMIC DNA]</scope>
    <source>
        <strain evidence="12">ZHUSHIDOU_FW_LH</strain>
        <tissue evidence="12">Leaf</tissue>
    </source>
</reference>
<evidence type="ECO:0000256" key="6">
    <source>
        <dbReference type="ARBA" id="ARBA00022801"/>
    </source>
</evidence>
<evidence type="ECO:0000313" key="12">
    <source>
        <dbReference type="EMBL" id="KAK7288488.1"/>
    </source>
</evidence>
<dbReference type="GO" id="GO:0030599">
    <property type="term" value="F:pectinesterase activity"/>
    <property type="evidence" value="ECO:0007669"/>
    <property type="project" value="UniProtKB-UniRule"/>
</dbReference>
<evidence type="ECO:0000313" key="13">
    <source>
        <dbReference type="Proteomes" id="UP001372338"/>
    </source>
</evidence>
<keyword evidence="6 10" id="KW-0378">Hydrolase</keyword>
<protein>
    <recommendedName>
        <fullName evidence="4 10">Pectinesterase</fullName>
        <ecNumber evidence="4 10">3.1.1.11</ecNumber>
    </recommendedName>
</protein>
<dbReference type="InterPro" id="IPR011050">
    <property type="entry name" value="Pectin_lyase_fold/virulence"/>
</dbReference>
<keyword evidence="13" id="KW-1185">Reference proteome</keyword>
<dbReference type="PANTHER" id="PTHR31321:SF134">
    <property type="entry name" value="PECTINESTERASE"/>
    <property type="match status" value="1"/>
</dbReference>
<dbReference type="GO" id="GO:0045490">
    <property type="term" value="P:pectin catabolic process"/>
    <property type="evidence" value="ECO:0007669"/>
    <property type="project" value="UniProtKB-UniRule"/>
</dbReference>
<proteinExistence type="inferred from homology"/>
<feature type="active site" evidence="9">
    <location>
        <position position="147"/>
    </location>
</feature>
<evidence type="ECO:0000256" key="3">
    <source>
        <dbReference type="ARBA" id="ARBA00008891"/>
    </source>
</evidence>
<comment type="caution">
    <text evidence="12">The sequence shown here is derived from an EMBL/GenBank/DDBJ whole genome shotgun (WGS) entry which is preliminary data.</text>
</comment>
<evidence type="ECO:0000256" key="10">
    <source>
        <dbReference type="RuleBase" id="RU000589"/>
    </source>
</evidence>
<keyword evidence="5" id="KW-0964">Secreted</keyword>
<evidence type="ECO:0000256" key="2">
    <source>
        <dbReference type="ARBA" id="ARBA00005184"/>
    </source>
</evidence>
<dbReference type="EC" id="3.1.1.11" evidence="4 10"/>
<comment type="similarity">
    <text evidence="3">Belongs to the pectinesterase family.</text>
</comment>
<organism evidence="12 13">
    <name type="scientific">Crotalaria pallida</name>
    <name type="common">Smooth rattlebox</name>
    <name type="synonym">Crotalaria striata</name>
    <dbReference type="NCBI Taxonomy" id="3830"/>
    <lineage>
        <taxon>Eukaryota</taxon>
        <taxon>Viridiplantae</taxon>
        <taxon>Streptophyta</taxon>
        <taxon>Embryophyta</taxon>
        <taxon>Tracheophyta</taxon>
        <taxon>Spermatophyta</taxon>
        <taxon>Magnoliopsida</taxon>
        <taxon>eudicotyledons</taxon>
        <taxon>Gunneridae</taxon>
        <taxon>Pentapetalae</taxon>
        <taxon>rosids</taxon>
        <taxon>fabids</taxon>
        <taxon>Fabales</taxon>
        <taxon>Fabaceae</taxon>
        <taxon>Papilionoideae</taxon>
        <taxon>50 kb inversion clade</taxon>
        <taxon>genistoids sensu lato</taxon>
        <taxon>core genistoids</taxon>
        <taxon>Crotalarieae</taxon>
        <taxon>Crotalaria</taxon>
    </lineage>
</organism>
<comment type="subcellular location">
    <subcellularLocation>
        <location evidence="1">Secreted</location>
        <location evidence="1">Cell wall</location>
    </subcellularLocation>
</comment>
<evidence type="ECO:0000256" key="1">
    <source>
        <dbReference type="ARBA" id="ARBA00004191"/>
    </source>
</evidence>
<dbReference type="SUPFAM" id="SSF51126">
    <property type="entry name" value="Pectin lyase-like"/>
    <property type="match status" value="1"/>
</dbReference>
<dbReference type="Pfam" id="PF01095">
    <property type="entry name" value="Pectinesterase"/>
    <property type="match status" value="1"/>
</dbReference>
<gene>
    <name evidence="12" type="ORF">RIF29_01948</name>
</gene>
<evidence type="ECO:0000256" key="5">
    <source>
        <dbReference type="ARBA" id="ARBA00022512"/>
    </source>
</evidence>
<comment type="pathway">
    <text evidence="2 10">Glycan metabolism; pectin degradation; 2-dehydro-3-deoxy-D-gluconate from pectin: step 1/5.</text>
</comment>
<dbReference type="EMBL" id="JAYWIO010000001">
    <property type="protein sequence ID" value="KAK7288488.1"/>
    <property type="molecule type" value="Genomic_DNA"/>
</dbReference>
<evidence type="ECO:0000256" key="4">
    <source>
        <dbReference type="ARBA" id="ARBA00013229"/>
    </source>
</evidence>
<comment type="catalytic activity">
    <reaction evidence="8 10">
        <text>[(1-&gt;4)-alpha-D-galacturonosyl methyl ester](n) + n H2O = [(1-&gt;4)-alpha-D-galacturonosyl](n) + n methanol + n H(+)</text>
        <dbReference type="Rhea" id="RHEA:22380"/>
        <dbReference type="Rhea" id="RHEA-COMP:14570"/>
        <dbReference type="Rhea" id="RHEA-COMP:14573"/>
        <dbReference type="ChEBI" id="CHEBI:15377"/>
        <dbReference type="ChEBI" id="CHEBI:15378"/>
        <dbReference type="ChEBI" id="CHEBI:17790"/>
        <dbReference type="ChEBI" id="CHEBI:140522"/>
        <dbReference type="ChEBI" id="CHEBI:140523"/>
        <dbReference type="EC" id="3.1.1.11"/>
    </reaction>
</comment>
<keyword evidence="5" id="KW-0134">Cell wall</keyword>
<dbReference type="PANTHER" id="PTHR31321">
    <property type="entry name" value="ACYL-COA THIOESTER HYDROLASE YBHC-RELATED"/>
    <property type="match status" value="1"/>
</dbReference>
<dbReference type="PROSITE" id="PS00503">
    <property type="entry name" value="PECTINESTERASE_2"/>
    <property type="match status" value="1"/>
</dbReference>
<dbReference type="InterPro" id="IPR000070">
    <property type="entry name" value="Pectinesterase_cat"/>
</dbReference>
<feature type="domain" description="Pectinesterase catalytic" evidence="11">
    <location>
        <begin position="38"/>
        <end position="280"/>
    </location>
</feature>
<evidence type="ECO:0000256" key="9">
    <source>
        <dbReference type="PROSITE-ProRule" id="PRU10040"/>
    </source>
</evidence>
<keyword evidence="7 10" id="KW-0063">Aspartyl esterase</keyword>
<dbReference type="InterPro" id="IPR033131">
    <property type="entry name" value="Pectinesterase_Asp_AS"/>
</dbReference>
<sequence>MLTIQEKEEASKLSKAPLSLSHMPTLSGLTLEFLQEFINKSRRCIFLEGAGNSSTIIQAGKHVQMGSSATFASLADDIIAKYITFENTYNSPFSTQVNERVLPALAAKIEGDRTAFYNCSFKGVQDTLWDRSGHHYFHNCYIQGAVDFIFGDGQSMYEKSVINFTMGPIGRDGTITAQKRETINSPTGFVFKECYITGINGKAELGRAYGPYSRVIIANSYLSDVVRPEGWSSWNKTVEDITFVEVNNTGPGANNPNRVKWMKHLGKAELNHFLNISYIDQDGWIALQRSDNSF</sequence>
<dbReference type="AlphaFoldDB" id="A0AAN9IY22"/>
<evidence type="ECO:0000256" key="7">
    <source>
        <dbReference type="ARBA" id="ARBA00023085"/>
    </source>
</evidence>
<evidence type="ECO:0000256" key="8">
    <source>
        <dbReference type="ARBA" id="ARBA00047928"/>
    </source>
</evidence>